<dbReference type="PROSITE" id="PS50097">
    <property type="entry name" value="BTB"/>
    <property type="match status" value="1"/>
</dbReference>
<name>A0A0H2RAK0_9AGAM</name>
<proteinExistence type="predicted"/>
<organism evidence="2 3">
    <name type="scientific">Schizopora paradoxa</name>
    <dbReference type="NCBI Taxonomy" id="27342"/>
    <lineage>
        <taxon>Eukaryota</taxon>
        <taxon>Fungi</taxon>
        <taxon>Dikarya</taxon>
        <taxon>Basidiomycota</taxon>
        <taxon>Agaricomycotina</taxon>
        <taxon>Agaricomycetes</taxon>
        <taxon>Hymenochaetales</taxon>
        <taxon>Schizoporaceae</taxon>
        <taxon>Schizopora</taxon>
    </lineage>
</organism>
<gene>
    <name evidence="2" type="ORF">SCHPADRAFT_893920</name>
</gene>
<dbReference type="InterPro" id="IPR000210">
    <property type="entry name" value="BTB/POZ_dom"/>
</dbReference>
<accession>A0A0H2RAK0</accession>
<reference evidence="2 3" key="1">
    <citation type="submission" date="2015-04" db="EMBL/GenBank/DDBJ databases">
        <title>Complete genome sequence of Schizopora paradoxa KUC8140, a cosmopolitan wood degrader in East Asia.</title>
        <authorList>
            <consortium name="DOE Joint Genome Institute"/>
            <person name="Min B."/>
            <person name="Park H."/>
            <person name="Jang Y."/>
            <person name="Kim J.-J."/>
            <person name="Kim K.H."/>
            <person name="Pangilinan J."/>
            <person name="Lipzen A."/>
            <person name="Riley R."/>
            <person name="Grigoriev I.V."/>
            <person name="Spatafora J.W."/>
            <person name="Choi I.-G."/>
        </authorList>
    </citation>
    <scope>NUCLEOTIDE SEQUENCE [LARGE SCALE GENOMIC DNA]</scope>
    <source>
        <strain evidence="2 3">KUC8140</strain>
    </source>
</reference>
<dbReference type="OrthoDB" id="3027208at2759"/>
<protein>
    <recommendedName>
        <fullName evidence="1">BTB domain-containing protein</fullName>
    </recommendedName>
</protein>
<dbReference type="EMBL" id="KQ086093">
    <property type="protein sequence ID" value="KLO08407.1"/>
    <property type="molecule type" value="Genomic_DNA"/>
</dbReference>
<dbReference type="InterPro" id="IPR011333">
    <property type="entry name" value="SKP1/BTB/POZ_sf"/>
</dbReference>
<evidence type="ECO:0000259" key="1">
    <source>
        <dbReference type="PROSITE" id="PS50097"/>
    </source>
</evidence>
<dbReference type="Gene3D" id="3.30.710.10">
    <property type="entry name" value="Potassium Channel Kv1.1, Chain A"/>
    <property type="match status" value="1"/>
</dbReference>
<evidence type="ECO:0000313" key="2">
    <source>
        <dbReference type="EMBL" id="KLO08407.1"/>
    </source>
</evidence>
<dbReference type="CDD" id="cd18186">
    <property type="entry name" value="BTB_POZ_ZBTB_KLHL-like"/>
    <property type="match status" value="1"/>
</dbReference>
<feature type="domain" description="BTB" evidence="1">
    <location>
        <begin position="38"/>
        <end position="126"/>
    </location>
</feature>
<evidence type="ECO:0000313" key="3">
    <source>
        <dbReference type="Proteomes" id="UP000053477"/>
    </source>
</evidence>
<dbReference type="InParanoid" id="A0A0H2RAK0"/>
<dbReference type="SUPFAM" id="SSF54695">
    <property type="entry name" value="POZ domain"/>
    <property type="match status" value="1"/>
</dbReference>
<dbReference type="Proteomes" id="UP000053477">
    <property type="component" value="Unassembled WGS sequence"/>
</dbReference>
<sequence length="382" mass="43431">MQEGRCNLKLNVEDIDGEHENAPTMAPKPHESLWFPGGDIVLSTNTYLFKVHKDLLALQSSVFRDMFQIPAIDVDADNEQPVEDNGVGITADLYEGLPLVALAGDEGKDVAHLLQAVYYREYYYRDNDKTPIETIISLLLLSNKYDFRHIRNEVTQQLSRLYPKTLAAFDHVDEDGYSDDLFGMSRVYSDYRLLKACHLADIIFLLPRLFYACSGFEVHWIYEEVDEAGGLDPSCLRTLLTGKSKLDLALRAFIASLPDEFRSISCPTCKVGAYVSRLHQQEGSHLSAYKGHALAQSVLNNGCQLCTTEFANRIEDKREEIWEQIPSYYGFPEWEELLERFDETKIQSVLAFDCRVQSSFAWLTARTPRMPAREADAVVGRC</sequence>
<dbReference type="AlphaFoldDB" id="A0A0H2RAK0"/>
<keyword evidence="3" id="KW-1185">Reference proteome</keyword>